<evidence type="ECO:0000313" key="2">
    <source>
        <dbReference type="EMBL" id="KAF0729794.1"/>
    </source>
</evidence>
<feature type="region of interest" description="Disordered" evidence="1">
    <location>
        <begin position="124"/>
        <end position="146"/>
    </location>
</feature>
<accession>A0A6G0WQX6</accession>
<dbReference type="Pfam" id="PF06320">
    <property type="entry name" value="GCN5L1"/>
    <property type="match status" value="1"/>
</dbReference>
<reference evidence="2 3" key="1">
    <citation type="submission" date="2019-07" db="EMBL/GenBank/DDBJ databases">
        <title>Genomics analysis of Aphanomyces spp. identifies a new class of oomycete effector associated with host adaptation.</title>
        <authorList>
            <person name="Gaulin E."/>
        </authorList>
    </citation>
    <scope>NUCLEOTIDE SEQUENCE [LARGE SCALE GENOMIC DNA]</scope>
    <source>
        <strain evidence="2 3">ATCC 201684</strain>
    </source>
</reference>
<gene>
    <name evidence="2" type="ORF">Ae201684_012682</name>
</gene>
<evidence type="ECO:0000313" key="3">
    <source>
        <dbReference type="Proteomes" id="UP000481153"/>
    </source>
</evidence>
<comment type="caution">
    <text evidence="2">The sequence shown here is derived from an EMBL/GenBank/DDBJ whole genome shotgun (WGS) entry which is preliminary data.</text>
</comment>
<dbReference type="EMBL" id="VJMJ01000161">
    <property type="protein sequence ID" value="KAF0729794.1"/>
    <property type="molecule type" value="Genomic_DNA"/>
</dbReference>
<organism evidence="2 3">
    <name type="scientific">Aphanomyces euteiches</name>
    <dbReference type="NCBI Taxonomy" id="100861"/>
    <lineage>
        <taxon>Eukaryota</taxon>
        <taxon>Sar</taxon>
        <taxon>Stramenopiles</taxon>
        <taxon>Oomycota</taxon>
        <taxon>Saprolegniomycetes</taxon>
        <taxon>Saprolegniales</taxon>
        <taxon>Verrucalvaceae</taxon>
        <taxon>Aphanomyces</taxon>
    </lineage>
</organism>
<proteinExistence type="predicted"/>
<keyword evidence="3" id="KW-1185">Reference proteome</keyword>
<protein>
    <submittedName>
        <fullName evidence="2">Uncharacterized protein</fullName>
    </submittedName>
</protein>
<dbReference type="Proteomes" id="UP000481153">
    <property type="component" value="Unassembled WGS sequence"/>
</dbReference>
<name>A0A6G0WQX6_9STRA</name>
<sequence>MALGNSVLAEADALLENQRKERLAAYKNIEASMVRVEKELGRTLDASLDGILTTQRQLEDECLAMGKNQVMFHQKTIRWKAEYKRFQAEVEELEKFEQWMQRTEANMHAICGKLEYVCHELNRTATKDAPPPPPPTVQEPLPSLFE</sequence>
<evidence type="ECO:0000256" key="1">
    <source>
        <dbReference type="SAM" id="MobiDB-lite"/>
    </source>
</evidence>
<dbReference type="AlphaFoldDB" id="A0A6G0WQX6"/>
<dbReference type="VEuPathDB" id="FungiDB:AeMF1_011947"/>